<evidence type="ECO:0000313" key="2">
    <source>
        <dbReference type="EMBL" id="OXA54867.1"/>
    </source>
</evidence>
<feature type="transmembrane region" description="Helical" evidence="1">
    <location>
        <begin position="92"/>
        <end position="113"/>
    </location>
</feature>
<keyword evidence="1" id="KW-1133">Transmembrane helix</keyword>
<accession>A0A226ECT9</accession>
<dbReference type="AlphaFoldDB" id="A0A226ECT9"/>
<sequence length="416" mass="47809">MTNNQKRQDNKIPILQVLFVDYYPFRYKPCVEIIIEKSGIILIRKTQQRYSHLASWMPMVFLNAVWLLFGSAIWIVAQEAKSDAQMGKDPRLWMWSVGSLLAFCGTIACKVWVLDILDVAVHMANEMIQMDLELAEGIERQCPSKTTRFAGIFESLTIILYFSPPITLISVFSNGTDPLYHIFMYLMSFEQFASFLKHFLLPGFGKMFQLIFIILMLWPTYNFFMYEGVRIFVFFISAAVNLGAKATSILQKLVNQIGEHRGQKCFQYYNRFRIISQSVEDAVKLSVVLILVAIGMMLCAFAFLLARLHGRGSPLMLVIHGCSVILSVVILEQLLTMFGHCDYLCRQVLQRCRNERRFIGMSRCQRMLYRKEVRSLPGLILPVGVGQFSLSRITKDSKANILFYLVEIIGNVLIVF</sequence>
<feature type="transmembrane region" description="Helical" evidence="1">
    <location>
        <begin position="149"/>
        <end position="172"/>
    </location>
</feature>
<protein>
    <recommendedName>
        <fullName evidence="4">Gustatory receptor</fullName>
    </recommendedName>
</protein>
<feature type="transmembrane region" description="Helical" evidence="1">
    <location>
        <begin position="312"/>
        <end position="331"/>
    </location>
</feature>
<feature type="transmembrane region" description="Helical" evidence="1">
    <location>
        <begin position="208"/>
        <end position="225"/>
    </location>
</feature>
<organism evidence="2 3">
    <name type="scientific">Folsomia candida</name>
    <name type="common">Springtail</name>
    <dbReference type="NCBI Taxonomy" id="158441"/>
    <lineage>
        <taxon>Eukaryota</taxon>
        <taxon>Metazoa</taxon>
        <taxon>Ecdysozoa</taxon>
        <taxon>Arthropoda</taxon>
        <taxon>Hexapoda</taxon>
        <taxon>Collembola</taxon>
        <taxon>Entomobryomorpha</taxon>
        <taxon>Isotomoidea</taxon>
        <taxon>Isotomidae</taxon>
        <taxon>Proisotominae</taxon>
        <taxon>Folsomia</taxon>
    </lineage>
</organism>
<feature type="transmembrane region" description="Helical" evidence="1">
    <location>
        <begin position="231"/>
        <end position="254"/>
    </location>
</feature>
<keyword evidence="3" id="KW-1185">Reference proteome</keyword>
<keyword evidence="1" id="KW-0812">Transmembrane</keyword>
<evidence type="ECO:0008006" key="4">
    <source>
        <dbReference type="Google" id="ProtNLM"/>
    </source>
</evidence>
<dbReference type="EMBL" id="LNIX01000005">
    <property type="protein sequence ID" value="OXA54867.1"/>
    <property type="molecule type" value="Genomic_DNA"/>
</dbReference>
<gene>
    <name evidence="2" type="ORF">Fcan01_10762</name>
</gene>
<evidence type="ECO:0000256" key="1">
    <source>
        <dbReference type="SAM" id="Phobius"/>
    </source>
</evidence>
<dbReference type="Proteomes" id="UP000198287">
    <property type="component" value="Unassembled WGS sequence"/>
</dbReference>
<keyword evidence="1" id="KW-0472">Membrane</keyword>
<feature type="transmembrane region" description="Helical" evidence="1">
    <location>
        <begin position="53"/>
        <end position="77"/>
    </location>
</feature>
<proteinExistence type="predicted"/>
<feature type="transmembrane region" description="Helical" evidence="1">
    <location>
        <begin position="282"/>
        <end position="306"/>
    </location>
</feature>
<comment type="caution">
    <text evidence="2">The sequence shown here is derived from an EMBL/GenBank/DDBJ whole genome shotgun (WGS) entry which is preliminary data.</text>
</comment>
<name>A0A226ECT9_FOLCA</name>
<reference evidence="2 3" key="1">
    <citation type="submission" date="2015-12" db="EMBL/GenBank/DDBJ databases">
        <title>The genome of Folsomia candida.</title>
        <authorList>
            <person name="Faddeeva A."/>
            <person name="Derks M.F."/>
            <person name="Anvar Y."/>
            <person name="Smit S."/>
            <person name="Van Straalen N."/>
            <person name="Roelofs D."/>
        </authorList>
    </citation>
    <scope>NUCLEOTIDE SEQUENCE [LARGE SCALE GENOMIC DNA]</scope>
    <source>
        <strain evidence="2 3">VU population</strain>
        <tissue evidence="2">Whole body</tissue>
    </source>
</reference>
<evidence type="ECO:0000313" key="3">
    <source>
        <dbReference type="Proteomes" id="UP000198287"/>
    </source>
</evidence>